<evidence type="ECO:0000313" key="2">
    <source>
        <dbReference type="Proteomes" id="UP000326565"/>
    </source>
</evidence>
<protein>
    <submittedName>
        <fullName evidence="1">Uncharacterized protein</fullName>
    </submittedName>
</protein>
<dbReference type="Proteomes" id="UP000326565">
    <property type="component" value="Unassembled WGS sequence"/>
</dbReference>
<evidence type="ECO:0000313" key="1">
    <source>
        <dbReference type="EMBL" id="KAB8077433.1"/>
    </source>
</evidence>
<reference evidence="1 2" key="1">
    <citation type="submission" date="2019-04" db="EMBL/GenBank/DDBJ databases">
        <title>Friends and foes A comparative genomics study of 23 Aspergillus species from section Flavi.</title>
        <authorList>
            <consortium name="DOE Joint Genome Institute"/>
            <person name="Kjaerbolling I."/>
            <person name="Vesth T."/>
            <person name="Frisvad J.C."/>
            <person name="Nybo J.L."/>
            <person name="Theobald S."/>
            <person name="Kildgaard S."/>
            <person name="Isbrandt T."/>
            <person name="Kuo A."/>
            <person name="Sato A."/>
            <person name="Lyhne E.K."/>
            <person name="Kogle M.E."/>
            <person name="Wiebenga A."/>
            <person name="Kun R.S."/>
            <person name="Lubbers R.J."/>
            <person name="Makela M.R."/>
            <person name="Barry K."/>
            <person name="Chovatia M."/>
            <person name="Clum A."/>
            <person name="Daum C."/>
            <person name="Haridas S."/>
            <person name="He G."/>
            <person name="LaButti K."/>
            <person name="Lipzen A."/>
            <person name="Mondo S."/>
            <person name="Riley R."/>
            <person name="Salamov A."/>
            <person name="Simmons B.A."/>
            <person name="Magnuson J.K."/>
            <person name="Henrissat B."/>
            <person name="Mortensen U.H."/>
            <person name="Larsen T.O."/>
            <person name="Devries R.P."/>
            <person name="Grigoriev I.V."/>
            <person name="Machida M."/>
            <person name="Baker S.E."/>
            <person name="Andersen M.R."/>
        </authorList>
    </citation>
    <scope>NUCLEOTIDE SEQUENCE [LARGE SCALE GENOMIC DNA]</scope>
    <source>
        <strain evidence="1 2">CBS 151.66</strain>
    </source>
</reference>
<gene>
    <name evidence="1" type="ORF">BDV29DRAFT_168176</name>
</gene>
<name>A0A5N5X9L0_9EURO</name>
<organism evidence="1 2">
    <name type="scientific">Aspergillus leporis</name>
    <dbReference type="NCBI Taxonomy" id="41062"/>
    <lineage>
        <taxon>Eukaryota</taxon>
        <taxon>Fungi</taxon>
        <taxon>Dikarya</taxon>
        <taxon>Ascomycota</taxon>
        <taxon>Pezizomycotina</taxon>
        <taxon>Eurotiomycetes</taxon>
        <taxon>Eurotiomycetidae</taxon>
        <taxon>Eurotiales</taxon>
        <taxon>Aspergillaceae</taxon>
        <taxon>Aspergillus</taxon>
        <taxon>Aspergillus subgen. Circumdati</taxon>
    </lineage>
</organism>
<sequence length="108" mass="12266">MPTVQAVPVRDKIRMAPRPKKERKFPLLTGSVMKITSTKAVHTKIVSWSSDVAYNQAEISALYDESIPKSEDLLRVMPSRLAADKLISAFFDPRCFLRSMTCNIHIHH</sequence>
<dbReference type="AlphaFoldDB" id="A0A5N5X9L0"/>
<accession>A0A5N5X9L0</accession>
<proteinExistence type="predicted"/>
<keyword evidence="2" id="KW-1185">Reference proteome</keyword>
<dbReference type="EMBL" id="ML732168">
    <property type="protein sequence ID" value="KAB8077433.1"/>
    <property type="molecule type" value="Genomic_DNA"/>
</dbReference>